<feature type="compositionally biased region" description="Low complexity" evidence="1">
    <location>
        <begin position="124"/>
        <end position="137"/>
    </location>
</feature>
<gene>
    <name evidence="2" type="ORF">GDO81_000965</name>
</gene>
<feature type="region of interest" description="Disordered" evidence="1">
    <location>
        <begin position="124"/>
        <end position="144"/>
    </location>
</feature>
<keyword evidence="3" id="KW-1185">Reference proteome</keyword>
<reference evidence="2" key="1">
    <citation type="thesis" date="2020" institute="ProQuest LLC" country="789 East Eisenhower Parkway, Ann Arbor, MI, USA">
        <title>Comparative Genomics and Chromosome Evolution.</title>
        <authorList>
            <person name="Mudd A.B."/>
        </authorList>
    </citation>
    <scope>NUCLEOTIDE SEQUENCE</scope>
    <source>
        <strain evidence="2">237g6f4</strain>
        <tissue evidence="2">Blood</tissue>
    </source>
</reference>
<comment type="caution">
    <text evidence="2">The sequence shown here is derived from an EMBL/GenBank/DDBJ whole genome shotgun (WGS) entry which is preliminary data.</text>
</comment>
<sequence>MPISSGAEGHVGVGVDRSIKWVPEGGEDYQAVRISNSYLQRYLNLHGGQEKIKEVVIENPKGLQSMNNSHNRINANKDLETYLTEQKRQEHGTVQGHTVKKTNVTMYTLQNSRKTAKEDALLDSNNINTSSSNQQQNKALVSTNGPVKKSRVCVIV</sequence>
<accession>A0AAV7DCA0</accession>
<evidence type="ECO:0000313" key="2">
    <source>
        <dbReference type="EMBL" id="KAG8593843.1"/>
    </source>
</evidence>
<protein>
    <submittedName>
        <fullName evidence="2">Uncharacterized protein</fullName>
    </submittedName>
</protein>
<name>A0AAV7DCA0_ENGPU</name>
<evidence type="ECO:0000313" key="3">
    <source>
        <dbReference type="Proteomes" id="UP000824782"/>
    </source>
</evidence>
<dbReference type="AlphaFoldDB" id="A0AAV7DCA0"/>
<dbReference type="Proteomes" id="UP000824782">
    <property type="component" value="Unassembled WGS sequence"/>
</dbReference>
<dbReference type="EMBL" id="WNYA01000001">
    <property type="protein sequence ID" value="KAG8593843.1"/>
    <property type="molecule type" value="Genomic_DNA"/>
</dbReference>
<organism evidence="2 3">
    <name type="scientific">Engystomops pustulosus</name>
    <name type="common">Tungara frog</name>
    <name type="synonym">Physalaemus pustulosus</name>
    <dbReference type="NCBI Taxonomy" id="76066"/>
    <lineage>
        <taxon>Eukaryota</taxon>
        <taxon>Metazoa</taxon>
        <taxon>Chordata</taxon>
        <taxon>Craniata</taxon>
        <taxon>Vertebrata</taxon>
        <taxon>Euteleostomi</taxon>
        <taxon>Amphibia</taxon>
        <taxon>Batrachia</taxon>
        <taxon>Anura</taxon>
        <taxon>Neobatrachia</taxon>
        <taxon>Hyloidea</taxon>
        <taxon>Leptodactylidae</taxon>
        <taxon>Leiuperinae</taxon>
        <taxon>Engystomops</taxon>
    </lineage>
</organism>
<proteinExistence type="predicted"/>
<evidence type="ECO:0000256" key="1">
    <source>
        <dbReference type="SAM" id="MobiDB-lite"/>
    </source>
</evidence>